<proteinExistence type="predicted"/>
<dbReference type="Proteomes" id="UP000499080">
    <property type="component" value="Unassembled WGS sequence"/>
</dbReference>
<reference evidence="3 4" key="1">
    <citation type="journal article" date="2019" name="Sci. Rep.">
        <title>Orb-weaving spider Araneus ventricosus genome elucidates the spidroin gene catalogue.</title>
        <authorList>
            <person name="Kono N."/>
            <person name="Nakamura H."/>
            <person name="Ohtoshi R."/>
            <person name="Moran D.A.P."/>
            <person name="Shinohara A."/>
            <person name="Yoshida Y."/>
            <person name="Fujiwara M."/>
            <person name="Mori M."/>
            <person name="Tomita M."/>
            <person name="Arakawa K."/>
        </authorList>
    </citation>
    <scope>NUCLEOTIDE SEQUENCE [LARGE SCALE GENOMIC DNA]</scope>
</reference>
<evidence type="ECO:0000313" key="3">
    <source>
        <dbReference type="EMBL" id="GBN90711.1"/>
    </source>
</evidence>
<evidence type="ECO:0000256" key="1">
    <source>
        <dbReference type="SAM" id="SignalP"/>
    </source>
</evidence>
<dbReference type="EMBL" id="BGPR01023496">
    <property type="protein sequence ID" value="GBN90711.1"/>
    <property type="molecule type" value="Genomic_DNA"/>
</dbReference>
<comment type="caution">
    <text evidence="3">The sequence shown here is derived from an EMBL/GenBank/DDBJ whole genome shotgun (WGS) entry which is preliminary data.</text>
</comment>
<organism evidence="3 4">
    <name type="scientific">Araneus ventricosus</name>
    <name type="common">Orbweaver spider</name>
    <name type="synonym">Epeira ventricosa</name>
    <dbReference type="NCBI Taxonomy" id="182803"/>
    <lineage>
        <taxon>Eukaryota</taxon>
        <taxon>Metazoa</taxon>
        <taxon>Ecdysozoa</taxon>
        <taxon>Arthropoda</taxon>
        <taxon>Chelicerata</taxon>
        <taxon>Arachnida</taxon>
        <taxon>Araneae</taxon>
        <taxon>Araneomorphae</taxon>
        <taxon>Entelegynae</taxon>
        <taxon>Araneoidea</taxon>
        <taxon>Araneidae</taxon>
        <taxon>Araneus</taxon>
    </lineage>
</organism>
<sequence length="64" mass="6889">MKPCIFLVVLALTVITLRAEATEGVARASRITRQGSDDIELDICLVQVKVPKSVLAELLPTLLG</sequence>
<feature type="chain" id="PRO_5036129248" evidence="1">
    <location>
        <begin position="22"/>
        <end position="64"/>
    </location>
</feature>
<dbReference type="AlphaFoldDB" id="A0A4Y2SS21"/>
<keyword evidence="4" id="KW-1185">Reference proteome</keyword>
<accession>A0A4Y2SS21</accession>
<protein>
    <submittedName>
        <fullName evidence="3">Uncharacterized protein</fullName>
    </submittedName>
</protein>
<gene>
    <name evidence="3" type="ORF">AVEN_156467_1</name>
    <name evidence="2" type="ORF">AVEN_253675_1</name>
</gene>
<keyword evidence="1" id="KW-0732">Signal</keyword>
<name>A0A4Y2SS21_ARAVE</name>
<dbReference type="EMBL" id="BGPR01023493">
    <property type="protein sequence ID" value="GBN90708.1"/>
    <property type="molecule type" value="Genomic_DNA"/>
</dbReference>
<evidence type="ECO:0000313" key="2">
    <source>
        <dbReference type="EMBL" id="GBN90708.1"/>
    </source>
</evidence>
<feature type="signal peptide" evidence="1">
    <location>
        <begin position="1"/>
        <end position="21"/>
    </location>
</feature>
<evidence type="ECO:0000313" key="4">
    <source>
        <dbReference type="Proteomes" id="UP000499080"/>
    </source>
</evidence>